<evidence type="ECO:0000256" key="4">
    <source>
        <dbReference type="ARBA" id="ARBA00022833"/>
    </source>
</evidence>
<dbReference type="GO" id="GO:0045944">
    <property type="term" value="P:positive regulation of transcription by RNA polymerase II"/>
    <property type="evidence" value="ECO:0007669"/>
    <property type="project" value="TreeGrafter"/>
</dbReference>
<dbReference type="Proteomes" id="UP000053989">
    <property type="component" value="Unassembled WGS sequence"/>
</dbReference>
<evidence type="ECO:0000256" key="9">
    <source>
        <dbReference type="SAM" id="MobiDB-lite"/>
    </source>
</evidence>
<feature type="compositionally biased region" description="Basic and acidic residues" evidence="9">
    <location>
        <begin position="697"/>
        <end position="708"/>
    </location>
</feature>
<dbReference type="GO" id="GO:0008270">
    <property type="term" value="F:zinc ion binding"/>
    <property type="evidence" value="ECO:0007669"/>
    <property type="project" value="UniProtKB-KW"/>
</dbReference>
<feature type="region of interest" description="Disordered" evidence="9">
    <location>
        <begin position="149"/>
        <end position="223"/>
    </location>
</feature>
<proteinExistence type="predicted"/>
<keyword evidence="2" id="KW-0479">Metal-binding</keyword>
<feature type="domain" description="GATA-type" evidence="10">
    <location>
        <begin position="982"/>
        <end position="1054"/>
    </location>
</feature>
<feature type="region of interest" description="Disordered" evidence="9">
    <location>
        <begin position="674"/>
        <end position="734"/>
    </location>
</feature>
<feature type="compositionally biased region" description="Pro residues" evidence="9">
    <location>
        <begin position="322"/>
        <end position="334"/>
    </location>
</feature>
<feature type="compositionally biased region" description="Polar residues" evidence="9">
    <location>
        <begin position="920"/>
        <end position="931"/>
    </location>
</feature>
<feature type="region of interest" description="Disordered" evidence="9">
    <location>
        <begin position="307"/>
        <end position="342"/>
    </location>
</feature>
<dbReference type="Pfam" id="PF00320">
    <property type="entry name" value="GATA"/>
    <property type="match status" value="1"/>
</dbReference>
<dbReference type="InterPro" id="IPR013860">
    <property type="entry name" value="AreA_GATA"/>
</dbReference>
<gene>
    <name evidence="11" type="ORF">SCLCIDRAFT_831801</name>
</gene>
<feature type="compositionally biased region" description="Low complexity" evidence="9">
    <location>
        <begin position="895"/>
        <end position="915"/>
    </location>
</feature>
<dbReference type="OrthoDB" id="2157641at2759"/>
<accession>A0A0C3E9A4</accession>
<feature type="compositionally biased region" description="Polar residues" evidence="9">
    <location>
        <begin position="1076"/>
        <end position="1098"/>
    </location>
</feature>
<dbReference type="InterPro" id="IPR013088">
    <property type="entry name" value="Znf_NHR/GATA"/>
</dbReference>
<dbReference type="GO" id="GO:0000978">
    <property type="term" value="F:RNA polymerase II cis-regulatory region sequence-specific DNA binding"/>
    <property type="evidence" value="ECO:0007669"/>
    <property type="project" value="TreeGrafter"/>
</dbReference>
<feature type="compositionally biased region" description="Polar residues" evidence="9">
    <location>
        <begin position="984"/>
        <end position="997"/>
    </location>
</feature>
<dbReference type="InterPro" id="IPR039355">
    <property type="entry name" value="Transcription_factor_GATA"/>
</dbReference>
<dbReference type="InterPro" id="IPR000679">
    <property type="entry name" value="Znf_GATA"/>
</dbReference>
<dbReference type="SUPFAM" id="SSF57716">
    <property type="entry name" value="Glucocorticoid receptor-like (DNA-binding domain)"/>
    <property type="match status" value="1"/>
</dbReference>
<feature type="compositionally biased region" description="Polar residues" evidence="9">
    <location>
        <begin position="201"/>
        <end position="213"/>
    </location>
</feature>
<evidence type="ECO:0000256" key="3">
    <source>
        <dbReference type="ARBA" id="ARBA00022771"/>
    </source>
</evidence>
<feature type="region of interest" description="Disordered" evidence="9">
    <location>
        <begin position="882"/>
        <end position="1002"/>
    </location>
</feature>
<reference evidence="12" key="2">
    <citation type="submission" date="2015-01" db="EMBL/GenBank/DDBJ databases">
        <title>Evolutionary Origins and Diversification of the Mycorrhizal Mutualists.</title>
        <authorList>
            <consortium name="DOE Joint Genome Institute"/>
            <consortium name="Mycorrhizal Genomics Consortium"/>
            <person name="Kohler A."/>
            <person name="Kuo A."/>
            <person name="Nagy L.G."/>
            <person name="Floudas D."/>
            <person name="Copeland A."/>
            <person name="Barry K.W."/>
            <person name="Cichocki N."/>
            <person name="Veneault-Fourrey C."/>
            <person name="LaButti K."/>
            <person name="Lindquist E.A."/>
            <person name="Lipzen A."/>
            <person name="Lundell T."/>
            <person name="Morin E."/>
            <person name="Murat C."/>
            <person name="Riley R."/>
            <person name="Ohm R."/>
            <person name="Sun H."/>
            <person name="Tunlid A."/>
            <person name="Henrissat B."/>
            <person name="Grigoriev I.V."/>
            <person name="Hibbett D.S."/>
            <person name="Martin F."/>
        </authorList>
    </citation>
    <scope>NUCLEOTIDE SEQUENCE [LARGE SCALE GENOMIC DNA]</scope>
    <source>
        <strain evidence="12">Foug A</strain>
    </source>
</reference>
<evidence type="ECO:0000313" key="11">
    <source>
        <dbReference type="EMBL" id="KIM69330.1"/>
    </source>
</evidence>
<evidence type="ECO:0000256" key="1">
    <source>
        <dbReference type="ARBA" id="ARBA00004123"/>
    </source>
</evidence>
<sequence>MGLLSATTPSLHDPPAPRPCTSSERPSVDTSFSSSAYSAEHSPHSAISPSLLSPPSWTTHPSSHLHANPPPNAYMLHQPIPASHLSSDTSDHHHHSSMHPVPPTEWNNLFSSTHPSFFAALPPQGVISTNHDHRHALPNTRPHAIKTQHSIHNGDHSHPSSWSNTISPYSASPVHQHSRPSPSAIPGPSIDRSTSVHDVLSSPTQPQHINSSRPPKIVDGRRIPVSPRPLLPLISCIIAFPPQNSDAGPASAHHNRSTNALPPMVHPNFLPMPPVNYSGYNAPMNRPNVGIPPSSWMSSQASPSSPWYSPVTQFHNGIPTQDPSPLPGPKPSPPSTTGSLSLDSKNAILKDILSDDFFNSPTNEAGPSSFTSPKLLSGSPDLQSTILPPLETDPGKLAKQDPLATQVWKMFARTKAHLPHAQRMENLTWRMMALALRKKREEEEEGKLVDASTDTVKIKDEVSTPSTLTPPSETVSGEERGRTIAKNKGKVRVVGFDGTNQDGTEDDDVIPMDWRAVSRSRSRISMDWRPQSRSRSRPPLAMGYDQSILSAQFDGQIPFPSSEHGTSTSQSHGYMRRNTGDTRLLATSSSIPIPGGVPVQYSSPSRHNAHVHQMTHSLSALNTPAFHPSSLPSFGLHGLSKFPVEDQQPKPRVFPRHVRKTSFDHTVEKEGIFVGPSGRHQVNGKPLSPDSLLGQKRPAETPHAESLLRADPSNILGNDPRPSHPQDADQYVTNGSFPSTTFNFSCAPFEGMFDLPAHGNSVTHNEYCHMLHASDEGQPSDMRFHDSAPHSLNGVTYTPSVGSPSGVNEGLSAVAAANAAMAEGYAHPNAGNYISDDLECHHILGLPFSIDPSVGLTQGPYTVDPTHILPVEHGGDVLLQSYHASPSSDWGNGVPTSSTASPEPYTTSSASSPPSFEGVPSSNARTQSRRMASTKRVAQDMQRKKSVSGNPAADSRSSTSTPDLTLEGCSGATAKGGSDDGEQAPTSCTNCQTTNTPLWRRDPEGQPLCKAGFCFVARCQADCIFFSGNACGLFYKLHGVVRPLSLKTDVIKKRNRASGAPNGNARKGGSGLPKLASSSSRPRASTQQQSTRNRSGPA</sequence>
<evidence type="ECO:0000256" key="5">
    <source>
        <dbReference type="ARBA" id="ARBA00023015"/>
    </source>
</evidence>
<dbReference type="PANTHER" id="PTHR10071:SF281">
    <property type="entry name" value="BOX A-BINDING FACTOR-RELATED"/>
    <property type="match status" value="1"/>
</dbReference>
<dbReference type="GO" id="GO:0005634">
    <property type="term" value="C:nucleus"/>
    <property type="evidence" value="ECO:0007669"/>
    <property type="project" value="UniProtKB-SubCell"/>
</dbReference>
<dbReference type="EMBL" id="KN822007">
    <property type="protein sequence ID" value="KIM69330.1"/>
    <property type="molecule type" value="Genomic_DNA"/>
</dbReference>
<feature type="region of interest" description="Disordered" evidence="9">
    <location>
        <begin position="1055"/>
        <end position="1098"/>
    </location>
</feature>
<dbReference type="STRING" id="1036808.A0A0C3E9A4"/>
<dbReference type="Pfam" id="PF08550">
    <property type="entry name" value="GATA_AreA"/>
    <property type="match status" value="1"/>
</dbReference>
<evidence type="ECO:0000313" key="12">
    <source>
        <dbReference type="Proteomes" id="UP000053989"/>
    </source>
</evidence>
<reference evidence="11 12" key="1">
    <citation type="submission" date="2014-04" db="EMBL/GenBank/DDBJ databases">
        <authorList>
            <consortium name="DOE Joint Genome Institute"/>
            <person name="Kuo A."/>
            <person name="Kohler A."/>
            <person name="Nagy L.G."/>
            <person name="Floudas D."/>
            <person name="Copeland A."/>
            <person name="Barry K.W."/>
            <person name="Cichocki N."/>
            <person name="Veneault-Fourrey C."/>
            <person name="LaButti K."/>
            <person name="Lindquist E.A."/>
            <person name="Lipzen A."/>
            <person name="Lundell T."/>
            <person name="Morin E."/>
            <person name="Murat C."/>
            <person name="Sun H."/>
            <person name="Tunlid A."/>
            <person name="Henrissat B."/>
            <person name="Grigoriev I.V."/>
            <person name="Hibbett D.S."/>
            <person name="Martin F."/>
            <person name="Nordberg H.P."/>
            <person name="Cantor M.N."/>
            <person name="Hua S.X."/>
        </authorList>
    </citation>
    <scope>NUCLEOTIDE SEQUENCE [LARGE SCALE GENOMIC DNA]</scope>
    <source>
        <strain evidence="11 12">Foug A</strain>
    </source>
</reference>
<keyword evidence="4" id="KW-0862">Zinc</keyword>
<dbReference type="CDD" id="cd00202">
    <property type="entry name" value="ZnF_GATA"/>
    <property type="match status" value="1"/>
</dbReference>
<keyword evidence="7" id="KW-0539">Nucleus</keyword>
<dbReference type="PROSITE" id="PS50114">
    <property type="entry name" value="GATA_ZN_FINGER_2"/>
    <property type="match status" value="1"/>
</dbReference>
<dbReference type="Gene3D" id="3.30.50.10">
    <property type="entry name" value="Erythroid Transcription Factor GATA-1, subunit A"/>
    <property type="match status" value="1"/>
</dbReference>
<dbReference type="AlphaFoldDB" id="A0A0C3E9A4"/>
<organism evidence="11 12">
    <name type="scientific">Scleroderma citrinum Foug A</name>
    <dbReference type="NCBI Taxonomy" id="1036808"/>
    <lineage>
        <taxon>Eukaryota</taxon>
        <taxon>Fungi</taxon>
        <taxon>Dikarya</taxon>
        <taxon>Basidiomycota</taxon>
        <taxon>Agaricomycotina</taxon>
        <taxon>Agaricomycetes</taxon>
        <taxon>Agaricomycetidae</taxon>
        <taxon>Boletales</taxon>
        <taxon>Sclerodermatineae</taxon>
        <taxon>Sclerodermataceae</taxon>
        <taxon>Scleroderma</taxon>
    </lineage>
</organism>
<feature type="compositionally biased region" description="Low complexity" evidence="9">
    <location>
        <begin position="28"/>
        <end position="66"/>
    </location>
</feature>
<feature type="compositionally biased region" description="Polar residues" evidence="9">
    <location>
        <begin position="311"/>
        <end position="321"/>
    </location>
</feature>
<feature type="region of interest" description="Disordered" evidence="9">
    <location>
        <begin position="359"/>
        <end position="382"/>
    </location>
</feature>
<keyword evidence="12" id="KW-1185">Reference proteome</keyword>
<name>A0A0C3E9A4_9AGAM</name>
<comment type="subcellular location">
    <subcellularLocation>
        <location evidence="1">Nucleus</location>
    </subcellularLocation>
</comment>
<feature type="compositionally biased region" description="Polar residues" evidence="9">
    <location>
        <begin position="1"/>
        <end position="10"/>
    </location>
</feature>
<dbReference type="InParanoid" id="A0A0C3E9A4"/>
<protein>
    <recommendedName>
        <fullName evidence="10">GATA-type domain-containing protein</fullName>
    </recommendedName>
</protein>
<feature type="region of interest" description="Disordered" evidence="9">
    <location>
        <begin position="1"/>
        <end position="100"/>
    </location>
</feature>
<keyword evidence="6" id="KW-0804">Transcription</keyword>
<dbReference type="GO" id="GO:0000122">
    <property type="term" value="P:negative regulation of transcription by RNA polymerase II"/>
    <property type="evidence" value="ECO:0007669"/>
    <property type="project" value="TreeGrafter"/>
</dbReference>
<evidence type="ECO:0000256" key="6">
    <source>
        <dbReference type="ARBA" id="ARBA00023163"/>
    </source>
</evidence>
<feature type="compositionally biased region" description="Polar residues" evidence="9">
    <location>
        <begin position="159"/>
        <end position="181"/>
    </location>
</feature>
<evidence type="ECO:0000256" key="2">
    <source>
        <dbReference type="ARBA" id="ARBA00022723"/>
    </source>
</evidence>
<evidence type="ECO:0000259" key="10">
    <source>
        <dbReference type="PROSITE" id="PS50114"/>
    </source>
</evidence>
<keyword evidence="3 8" id="KW-0863">Zinc-finger</keyword>
<keyword evidence="5" id="KW-0805">Transcription regulation</keyword>
<evidence type="ECO:0000256" key="7">
    <source>
        <dbReference type="ARBA" id="ARBA00023242"/>
    </source>
</evidence>
<dbReference type="SMART" id="SM00401">
    <property type="entry name" value="ZnF_GATA"/>
    <property type="match status" value="1"/>
</dbReference>
<evidence type="ECO:0000256" key="8">
    <source>
        <dbReference type="PROSITE-ProRule" id="PRU00094"/>
    </source>
</evidence>
<dbReference type="GO" id="GO:0000981">
    <property type="term" value="F:DNA-binding transcription factor activity, RNA polymerase II-specific"/>
    <property type="evidence" value="ECO:0007669"/>
    <property type="project" value="TreeGrafter"/>
</dbReference>
<dbReference type="PANTHER" id="PTHR10071">
    <property type="entry name" value="TRANSCRIPTION FACTOR GATA FAMILY MEMBER"/>
    <property type="match status" value="1"/>
</dbReference>
<dbReference type="HOGENOM" id="CLU_006725_0_0_1"/>